<name>J4UKP7_TRIAS</name>
<sequence>MTISKPPSPTRPTRTPSRTQRYLAFQAHLHRHLRALGLNYHLHPPSMSVPATTFLNTLPVAKSLVIAVLELHFPELGAFRTSSEEFVDELLVRIVSAIREQVGPHTPRSAVEHLLERRDREEDIDLLGHIADPYCEWFDDMKFSGELSTFPITKERSHPYFTSGDLNSRRSVVFIGGLFNGMGDVPYLGMLSDALAQAGWKLVQLHWTSAYTGFATSSLDTDVSELASLVTHLRAAGDTTVVIMGHSTGSQDVMHYILNEPIPVDGGIMQAPASDREHFGFADDAMSKAWVEKLPLATEFVKGGRGMVTLDAGGMKITAYRLHSLMSKELADISGDDDYFSGDLPVEPTEGFKHPLSQTFGKLEVPVLVLFSEKDEYVHVEDVPTMLRKWRDTANGKLETVIVRGASHAVETQGKEQLCGAVVAWLTEHWPKTQDSIIPQDNPNCPPHVPSVAPQDPSKPAPPIGQ</sequence>
<dbReference type="PANTHER" id="PTHR31591">
    <property type="entry name" value="UPF0613 PROTEIN PB24D3.06C"/>
    <property type="match status" value="1"/>
</dbReference>
<dbReference type="VEuPathDB" id="FungiDB:A1Q1_03981"/>
<reference evidence="2 3" key="1">
    <citation type="journal article" date="2012" name="Eukaryot. Cell">
        <title>Draft genome sequence of CBS 2479, the standard type strain of Trichosporon asahii.</title>
        <authorList>
            <person name="Yang R.Y."/>
            <person name="Li H.T."/>
            <person name="Zhu H."/>
            <person name="Zhou G.P."/>
            <person name="Wang M."/>
            <person name="Wang L."/>
        </authorList>
    </citation>
    <scope>NUCLEOTIDE SEQUENCE [LARGE SCALE GENOMIC DNA]</scope>
    <source>
        <strain evidence="3">ATCC 90039 / CBS 2479 / JCM 2466 / KCTC 7840 / NCYC 2677 / UAMH 7654</strain>
    </source>
</reference>
<accession>J4UKP7</accession>
<dbReference type="Pfam" id="PF08538">
    <property type="entry name" value="DUF1749"/>
    <property type="match status" value="1"/>
</dbReference>
<feature type="region of interest" description="Disordered" evidence="1">
    <location>
        <begin position="434"/>
        <end position="466"/>
    </location>
</feature>
<dbReference type="Gene3D" id="3.40.50.1820">
    <property type="entry name" value="alpha/beta hydrolase"/>
    <property type="match status" value="1"/>
</dbReference>
<dbReference type="InterPro" id="IPR013744">
    <property type="entry name" value="SidJ"/>
</dbReference>
<dbReference type="Proteomes" id="UP000002748">
    <property type="component" value="Unassembled WGS sequence"/>
</dbReference>
<dbReference type="PANTHER" id="PTHR31591:SF1">
    <property type="entry name" value="UPF0613 PROTEIN PB24D3.06C"/>
    <property type="match status" value="1"/>
</dbReference>
<feature type="compositionally biased region" description="Polar residues" evidence="1">
    <location>
        <begin position="434"/>
        <end position="443"/>
    </location>
</feature>
<dbReference type="HOGENOM" id="CLU_601564_0_0_1"/>
<dbReference type="AlphaFoldDB" id="J4UKP7"/>
<dbReference type="SUPFAM" id="SSF53474">
    <property type="entry name" value="alpha/beta-Hydrolases"/>
    <property type="match status" value="1"/>
</dbReference>
<comment type="caution">
    <text evidence="2">The sequence shown here is derived from an EMBL/GenBank/DDBJ whole genome shotgun (WGS) entry which is preliminary data.</text>
</comment>
<dbReference type="KEGG" id="tasa:A1Q1_03981"/>
<dbReference type="OrthoDB" id="10034502at2759"/>
<dbReference type="InterPro" id="IPR029058">
    <property type="entry name" value="AB_hydrolase_fold"/>
</dbReference>
<feature type="compositionally biased region" description="Pro residues" evidence="1">
    <location>
        <begin position="457"/>
        <end position="466"/>
    </location>
</feature>
<gene>
    <name evidence="2" type="ORF">A1Q1_03981</name>
</gene>
<evidence type="ECO:0000313" key="3">
    <source>
        <dbReference type="Proteomes" id="UP000002748"/>
    </source>
</evidence>
<organism evidence="2 3">
    <name type="scientific">Trichosporon asahii var. asahii (strain ATCC 90039 / CBS 2479 / JCM 2466 / KCTC 7840 / NBRC 103889/ NCYC 2677 / UAMH 7654)</name>
    <name type="common">Yeast</name>
    <dbReference type="NCBI Taxonomy" id="1186058"/>
    <lineage>
        <taxon>Eukaryota</taxon>
        <taxon>Fungi</taxon>
        <taxon>Dikarya</taxon>
        <taxon>Basidiomycota</taxon>
        <taxon>Agaricomycotina</taxon>
        <taxon>Tremellomycetes</taxon>
        <taxon>Trichosporonales</taxon>
        <taxon>Trichosporonaceae</taxon>
        <taxon>Trichosporon</taxon>
    </lineage>
</organism>
<dbReference type="GeneID" id="25987494"/>
<dbReference type="EMBL" id="ALBS01000025">
    <property type="protein sequence ID" value="EJT52465.1"/>
    <property type="molecule type" value="Genomic_DNA"/>
</dbReference>
<proteinExistence type="predicted"/>
<evidence type="ECO:0000313" key="2">
    <source>
        <dbReference type="EMBL" id="EJT52465.1"/>
    </source>
</evidence>
<dbReference type="RefSeq" id="XP_014183832.1">
    <property type="nucleotide sequence ID" value="XM_014328357.1"/>
</dbReference>
<evidence type="ECO:0000256" key="1">
    <source>
        <dbReference type="SAM" id="MobiDB-lite"/>
    </source>
</evidence>
<evidence type="ECO:0008006" key="4">
    <source>
        <dbReference type="Google" id="ProtNLM"/>
    </source>
</evidence>
<protein>
    <recommendedName>
        <fullName evidence="4">Dolichol-phosphate mannosyltransferase</fullName>
    </recommendedName>
</protein>